<dbReference type="RefSeq" id="WP_305102623.1">
    <property type="nucleotide sequence ID" value="NZ_JAUTWS010000004.1"/>
</dbReference>
<evidence type="ECO:0000256" key="1">
    <source>
        <dbReference type="SAM" id="Phobius"/>
    </source>
</evidence>
<accession>A0ABT9DV26</accession>
<keyword evidence="4" id="KW-1185">Reference proteome</keyword>
<dbReference type="Pfam" id="PF13490">
    <property type="entry name" value="zf-HC2"/>
    <property type="match status" value="1"/>
</dbReference>
<evidence type="ECO:0000259" key="2">
    <source>
        <dbReference type="Pfam" id="PF13490"/>
    </source>
</evidence>
<dbReference type="InterPro" id="IPR027383">
    <property type="entry name" value="Znf_put"/>
</dbReference>
<feature type="transmembrane region" description="Helical" evidence="1">
    <location>
        <begin position="95"/>
        <end position="113"/>
    </location>
</feature>
<reference evidence="3 4" key="1">
    <citation type="submission" date="2023-08" db="EMBL/GenBank/DDBJ databases">
        <title>The draft genome sequence of Paracraurococcus sp. LOR1-02.</title>
        <authorList>
            <person name="Kingkaew E."/>
            <person name="Tanasupawat S."/>
        </authorList>
    </citation>
    <scope>NUCLEOTIDE SEQUENCE [LARGE SCALE GENOMIC DNA]</scope>
    <source>
        <strain evidence="3 4">LOR1-02</strain>
    </source>
</reference>
<organism evidence="3 4">
    <name type="scientific">Paracraurococcus lichenis</name>
    <dbReference type="NCBI Taxonomy" id="3064888"/>
    <lineage>
        <taxon>Bacteria</taxon>
        <taxon>Pseudomonadati</taxon>
        <taxon>Pseudomonadota</taxon>
        <taxon>Alphaproteobacteria</taxon>
        <taxon>Acetobacterales</taxon>
        <taxon>Roseomonadaceae</taxon>
        <taxon>Paracraurococcus</taxon>
    </lineage>
</organism>
<dbReference type="EMBL" id="JAUTWS010000004">
    <property type="protein sequence ID" value="MDO9707751.1"/>
    <property type="molecule type" value="Genomic_DNA"/>
</dbReference>
<keyword evidence="1" id="KW-0472">Membrane</keyword>
<keyword evidence="1" id="KW-1133">Transmembrane helix</keyword>
<keyword evidence="1" id="KW-0812">Transmembrane</keyword>
<name>A0ABT9DV26_9PROT</name>
<evidence type="ECO:0000313" key="4">
    <source>
        <dbReference type="Proteomes" id="UP001243009"/>
    </source>
</evidence>
<comment type="caution">
    <text evidence="3">The sequence shown here is derived from an EMBL/GenBank/DDBJ whole genome shotgun (WGS) entry which is preliminary data.</text>
</comment>
<gene>
    <name evidence="3" type="ORF">Q7A36_05280</name>
</gene>
<dbReference type="Proteomes" id="UP001243009">
    <property type="component" value="Unassembled WGS sequence"/>
</dbReference>
<sequence length="254" mass="27273">MTEDCTGRRLLLQAELDGELDAGRAAELAAHVDGCAACAGMREALLALAARAREELPRYAAPVALRAEIAARLAPAAPPVVPPVVASPRRWRRDLAGFGLGAAMAAGLALVLLPRTAPSDPAREVLASHLRALQPGHLLDVVSSDRHTVKPWFEGRIDVAPPVRDLAAEGFPLEGGRLDYLEGRPVAALVYRRARHAVQLYVRPDPGAPRPPTLQGEGGYALATWREDGLRFWAVSDIAPGELMAFVDRYRAAR</sequence>
<feature type="domain" description="Putative zinc-finger" evidence="2">
    <location>
        <begin position="9"/>
        <end position="39"/>
    </location>
</feature>
<protein>
    <submittedName>
        <fullName evidence="3">Zf-HC2 domain-containing protein</fullName>
    </submittedName>
</protein>
<proteinExistence type="predicted"/>
<evidence type="ECO:0000313" key="3">
    <source>
        <dbReference type="EMBL" id="MDO9707751.1"/>
    </source>
</evidence>